<keyword evidence="1" id="KW-0732">Signal</keyword>
<feature type="chain" id="PRO_5021900557" description="SGNH hydrolase-type esterase domain-containing protein" evidence="1">
    <location>
        <begin position="23"/>
        <end position="834"/>
    </location>
</feature>
<dbReference type="EMBL" id="BJYV01000009">
    <property type="protein sequence ID" value="GEO21643.1"/>
    <property type="molecule type" value="Genomic_DNA"/>
</dbReference>
<evidence type="ECO:0000256" key="1">
    <source>
        <dbReference type="SAM" id="SignalP"/>
    </source>
</evidence>
<comment type="caution">
    <text evidence="2">The sequence shown here is derived from an EMBL/GenBank/DDBJ whole genome shotgun (WGS) entry which is preliminary data.</text>
</comment>
<organism evidence="2 3">
    <name type="scientific">Cyclobacterium qasimii</name>
    <dbReference type="NCBI Taxonomy" id="1350429"/>
    <lineage>
        <taxon>Bacteria</taxon>
        <taxon>Pseudomonadati</taxon>
        <taxon>Bacteroidota</taxon>
        <taxon>Cytophagia</taxon>
        <taxon>Cytophagales</taxon>
        <taxon>Cyclobacteriaceae</taxon>
        <taxon>Cyclobacterium</taxon>
    </lineage>
</organism>
<name>A0A512CBR1_9BACT</name>
<protein>
    <recommendedName>
        <fullName evidence="4">SGNH hydrolase-type esterase domain-containing protein</fullName>
    </recommendedName>
</protein>
<feature type="signal peptide" evidence="1">
    <location>
        <begin position="1"/>
        <end position="22"/>
    </location>
</feature>
<dbReference type="RefSeq" id="WP_040414242.1">
    <property type="nucleotide sequence ID" value="NZ_BJYV01000009.1"/>
</dbReference>
<dbReference type="Proteomes" id="UP000321301">
    <property type="component" value="Unassembled WGS sequence"/>
</dbReference>
<dbReference type="SUPFAM" id="SSF52266">
    <property type="entry name" value="SGNH hydrolase"/>
    <property type="match status" value="1"/>
</dbReference>
<gene>
    <name evidence="2" type="ORF">CQA01_21770</name>
</gene>
<dbReference type="AlphaFoldDB" id="A0A512CBR1"/>
<reference evidence="2 3" key="1">
    <citation type="submission" date="2019-07" db="EMBL/GenBank/DDBJ databases">
        <title>Whole genome shotgun sequence of Cyclobacterium qasimii NBRC 106168.</title>
        <authorList>
            <person name="Hosoyama A."/>
            <person name="Uohara A."/>
            <person name="Ohji S."/>
            <person name="Ichikawa N."/>
        </authorList>
    </citation>
    <scope>NUCLEOTIDE SEQUENCE [LARGE SCALE GENOMIC DNA]</scope>
    <source>
        <strain evidence="2 3">NBRC 106168</strain>
    </source>
</reference>
<sequence length="834" mass="93706">MKNTLKITILILCLSLSALTTKDVKPSASGITEEVPNLLINPSFEFHSFMSHRTGKASDFQSHNVAFWNTEAWGDIEVMRESHVSKPIRPDFSTQNLVAISPGKKIWQFFTLPEAGLAYGDELSLSVNGYQKEANQLKSAIKVMKADSEDGEWSPKDFGMKDSRSFPKHARGELVVAKEYSASMEKSGTINILVENATIIGKSSVGNKSSSEDINTFGIQVEFENLSSSDTVWIYAPKLSVKNTNENITPPSRDMTANYRYIPRTIQKLWKGEAIHIVVMGSSIDRGSANPPMYLYDEDPDSETYKQPLSGDIFDADKAGRPDLDGYYGQWRHYYSYAGRLKLELMRKFNLSADKICLNFMAADGSSIGESHSGLQQYFSLSLPPDPGLNGHKEGESWEDLYPDLFKRNEGARPDLVIFGSGANEKTDTPDEVAVFEGAIRWIQQNYPNTEFLFSPYQNQGKYTPNTVDLQALSLRYQIPYMDYPKVADDLTRWGNKYSLVPSDGHPQAASHYLWFKQLEKAFECWNPIFAGQAQLQLPERLHANTYGWEGKMVTFDSTSSRIKNNRFIFEDNAINSWGKTDSEPPVPYVDGVKFESRRSSPSYNLRNSMFRHGRTSLGDRHILEIAGENAKLTYVDSKINPNRRFFPVSNPNWNLMGQTIVPFHSEWGAPYGKEKITLKPGKYIEIEVVCTDISVAWVDDPDAGTLEIFVDDQLMKSQACNIGFTDTDKKVNYLENRKGILNLGFGLHKIRVQAKDAAVDVLSLFSYDSRSNLSSERRLTGLAVGGETLEFTRPFKTRPLVICSGDLSVDTENISNTEVRFSGSNGSYIIIGE</sequence>
<accession>A0A512CBR1</accession>
<keyword evidence="3" id="KW-1185">Reference proteome</keyword>
<evidence type="ECO:0000313" key="2">
    <source>
        <dbReference type="EMBL" id="GEO21643.1"/>
    </source>
</evidence>
<proteinExistence type="predicted"/>
<evidence type="ECO:0008006" key="4">
    <source>
        <dbReference type="Google" id="ProtNLM"/>
    </source>
</evidence>
<evidence type="ECO:0000313" key="3">
    <source>
        <dbReference type="Proteomes" id="UP000321301"/>
    </source>
</evidence>